<dbReference type="Gene3D" id="2.60.120.1130">
    <property type="match status" value="1"/>
</dbReference>
<reference evidence="1 2" key="1">
    <citation type="submission" date="2021-01" db="EMBL/GenBank/DDBJ databases">
        <title>Carboxyliciviraga sp.nov., isolated from coastal sediments.</title>
        <authorList>
            <person name="Lu D."/>
            <person name="Zhang T."/>
        </authorList>
    </citation>
    <scope>NUCLEOTIDE SEQUENCE [LARGE SCALE GENOMIC DNA]</scope>
    <source>
        <strain evidence="1 2">N1Y132</strain>
    </source>
</reference>
<accession>A0ABS1HE85</accession>
<gene>
    <name evidence="1" type="ORF">JIV24_01200</name>
</gene>
<evidence type="ECO:0000313" key="1">
    <source>
        <dbReference type="EMBL" id="MBK3515936.1"/>
    </source>
</evidence>
<dbReference type="Gene3D" id="2.60.40.3140">
    <property type="match status" value="1"/>
</dbReference>
<dbReference type="Proteomes" id="UP000605676">
    <property type="component" value="Unassembled WGS sequence"/>
</dbReference>
<organism evidence="1 2">
    <name type="scientific">Carboxylicivirga marina</name>
    <dbReference type="NCBI Taxonomy" id="2800988"/>
    <lineage>
        <taxon>Bacteria</taxon>
        <taxon>Pseudomonadati</taxon>
        <taxon>Bacteroidota</taxon>
        <taxon>Bacteroidia</taxon>
        <taxon>Marinilabiliales</taxon>
        <taxon>Marinilabiliaceae</taxon>
        <taxon>Carboxylicivirga</taxon>
    </lineage>
</organism>
<sequence length="715" mass="83097">MKLRLLIVLFIASLQLMNGNEKREEIKAEMWSSANTAFTNTTIPEKWNNSSAVILAQLNRFEYRKPALIKELQANSYYHVRIKLNDKNALNEYSEISFPSERRALSVYTGFKLIKSDGRELVIDHSKAVEMEMKNGGRTRAYKKLAIPNLEEGDILDYYICEEETLPLSSNMYYFSPVQYDLPQQYPVIEQRLEFKAQRRCFISMNAVNGAPELQQEVDENTDDVTYYLIDKNREGIKDTRWFYPYRELPTIKFRAAYASGKAVRNNDVLLGEPGVVKSEVTEKELTDFLTYIFVNTYSDPKSMIKHVKKNVDKHASNFEKAKAGFYFRRNEELTWEEVHTIADKDTWNQSLAIYKDNAFQSLDRFAVFLAQQDIPHDIVFAVPRDVASIDDVLLEHELKYLIRVKQGDEFLYLSPVDNFRMPGEFDDDLMGTEAYIVDGNANFADWKIEKITLPVISKDDNKETSTLDVILSNDFKSATIDIHSTLSGSQKTYAQYSLLDIYDYKKEESAKFEMKQDFEGTLWMKKKLLGLRESYLKTKEQYRNQTLKAITDNSYDFEIDTVSDFKLLQSGRFDTLPEMKYQYTFETKELVNKAGRNYMLNIGKLIQNQTKIDKEELERQQGIYQYSPRAYSYTICVTIPEGYTVQGVDKLNTKIENEQGAFITTAKLEENQLIVTSEKFYNNIYDKAEAWPNYVAFLNAAATFTESKVLLRKQ</sequence>
<evidence type="ECO:0008006" key="3">
    <source>
        <dbReference type="Google" id="ProtNLM"/>
    </source>
</evidence>
<protein>
    <recommendedName>
        <fullName evidence="3">DUF3857 domain-containing protein</fullName>
    </recommendedName>
</protein>
<keyword evidence="2" id="KW-1185">Reference proteome</keyword>
<comment type="caution">
    <text evidence="1">The sequence shown here is derived from an EMBL/GenBank/DDBJ whole genome shotgun (WGS) entry which is preliminary data.</text>
</comment>
<dbReference type="RefSeq" id="WP_200463168.1">
    <property type="nucleotide sequence ID" value="NZ_JAENRR010000002.1"/>
</dbReference>
<name>A0ABS1HE85_9BACT</name>
<evidence type="ECO:0000313" key="2">
    <source>
        <dbReference type="Proteomes" id="UP000605676"/>
    </source>
</evidence>
<dbReference type="EMBL" id="JAENRR010000002">
    <property type="protein sequence ID" value="MBK3515936.1"/>
    <property type="molecule type" value="Genomic_DNA"/>
</dbReference>
<proteinExistence type="predicted"/>